<accession>A0A9D1LIA2</accession>
<reference evidence="8" key="2">
    <citation type="journal article" date="2021" name="PeerJ">
        <title>Extensive microbial diversity within the chicken gut microbiome revealed by metagenomics and culture.</title>
        <authorList>
            <person name="Gilroy R."/>
            <person name="Ravi A."/>
            <person name="Getino M."/>
            <person name="Pursley I."/>
            <person name="Horton D.L."/>
            <person name="Alikhan N.F."/>
            <person name="Baker D."/>
            <person name="Gharbi K."/>
            <person name="Hall N."/>
            <person name="Watson M."/>
            <person name="Adriaenssens E.M."/>
            <person name="Foster-Nyarko E."/>
            <person name="Jarju S."/>
            <person name="Secka A."/>
            <person name="Antonio M."/>
            <person name="Oren A."/>
            <person name="Chaudhuri R.R."/>
            <person name="La Ragione R."/>
            <person name="Hildebrand F."/>
            <person name="Pallen M.J."/>
        </authorList>
    </citation>
    <scope>NUCLEOTIDE SEQUENCE</scope>
    <source>
        <strain evidence="8">CHK193-30670</strain>
    </source>
</reference>
<evidence type="ECO:0000256" key="2">
    <source>
        <dbReference type="ARBA" id="ARBA00023015"/>
    </source>
</evidence>
<dbReference type="Gene3D" id="1.10.10.10">
    <property type="entry name" value="Winged helix-like DNA-binding domain superfamily/Winged helix DNA-binding domain"/>
    <property type="match status" value="1"/>
</dbReference>
<dbReference type="GO" id="GO:0003700">
    <property type="term" value="F:DNA-binding transcription factor activity"/>
    <property type="evidence" value="ECO:0007669"/>
    <property type="project" value="InterPro"/>
</dbReference>
<evidence type="ECO:0000256" key="5">
    <source>
        <dbReference type="HAMAP-Rule" id="MF_00081"/>
    </source>
</evidence>
<dbReference type="Pfam" id="PF01628">
    <property type="entry name" value="HrcA"/>
    <property type="match status" value="1"/>
</dbReference>
<dbReference type="InterPro" id="IPR002571">
    <property type="entry name" value="HrcA"/>
</dbReference>
<dbReference type="PANTHER" id="PTHR34824:SF1">
    <property type="entry name" value="HEAT-INDUCIBLE TRANSCRIPTION REPRESSOR HRCA"/>
    <property type="match status" value="1"/>
</dbReference>
<evidence type="ECO:0000313" key="8">
    <source>
        <dbReference type="EMBL" id="HIU40585.1"/>
    </source>
</evidence>
<dbReference type="InterPro" id="IPR021153">
    <property type="entry name" value="HrcA_C"/>
</dbReference>
<dbReference type="PANTHER" id="PTHR34824">
    <property type="entry name" value="HEAT-INDUCIBLE TRANSCRIPTION REPRESSOR HRCA"/>
    <property type="match status" value="1"/>
</dbReference>
<dbReference type="Gene3D" id="3.30.390.60">
    <property type="entry name" value="Heat-inducible transcription repressor hrca homolog, domain 3"/>
    <property type="match status" value="1"/>
</dbReference>
<evidence type="ECO:0000313" key="9">
    <source>
        <dbReference type="Proteomes" id="UP000824074"/>
    </source>
</evidence>
<comment type="function">
    <text evidence="5">Negative regulator of class I heat shock genes (grpE-dnaK-dnaJ and groELS operons). Prevents heat-shock induction of these operons.</text>
</comment>
<dbReference type="InterPro" id="IPR036388">
    <property type="entry name" value="WH-like_DNA-bd_sf"/>
</dbReference>
<sequence>MLSERQNKLLKMIVEEYIKTANPVGSQGLCDKLKCSSATIRNEMAYLEEKGYLEKTHTSSGRVPSEDGYRYYVDNLMEPKKMTGEDVLRLQRIFNNKQLVLSDVITKSMEIISDITNLTSVVLGSTSSENKLKKVEVVPMDKQNIIAIVITDKGHVEHKELNVGEGVSPSDVKKVVELINKLLVGTPLDEVSSKLEFEIKPIIGNYVKSHEALYQAFYNAFNEFSFKNHMYMSGKTKLLDYQEFDNVKKVKEILNKFDDANMVRKIEADDNDINVYIGHENNFDDDMSIIKTKYKIGDLEGTVAIMGPKRMDYEKVVSLLDYIKKHIER</sequence>
<dbReference type="InterPro" id="IPR029016">
    <property type="entry name" value="GAF-like_dom_sf"/>
</dbReference>
<evidence type="ECO:0000256" key="4">
    <source>
        <dbReference type="ARBA" id="ARBA00023163"/>
    </source>
</evidence>
<dbReference type="HAMAP" id="MF_00081">
    <property type="entry name" value="HrcA"/>
    <property type="match status" value="1"/>
</dbReference>
<feature type="domain" description="HTH deoR-type" evidence="7">
    <location>
        <begin position="16"/>
        <end position="57"/>
    </location>
</feature>
<keyword evidence="2 5" id="KW-0805">Transcription regulation</keyword>
<feature type="domain" description="Heat-inducible transcription repressor HrcA C-terminal" evidence="6">
    <location>
        <begin position="103"/>
        <end position="317"/>
    </location>
</feature>
<comment type="similarity">
    <text evidence="5">Belongs to the HrcA family.</text>
</comment>
<keyword evidence="4 5" id="KW-0804">Transcription</keyword>
<dbReference type="SUPFAM" id="SSF55781">
    <property type="entry name" value="GAF domain-like"/>
    <property type="match status" value="1"/>
</dbReference>
<proteinExistence type="inferred from homology"/>
<reference evidence="8" key="1">
    <citation type="submission" date="2020-10" db="EMBL/GenBank/DDBJ databases">
        <authorList>
            <person name="Gilroy R."/>
        </authorList>
    </citation>
    <scope>NUCLEOTIDE SEQUENCE</scope>
    <source>
        <strain evidence="8">CHK193-30670</strain>
    </source>
</reference>
<dbReference type="GO" id="GO:0045892">
    <property type="term" value="P:negative regulation of DNA-templated transcription"/>
    <property type="evidence" value="ECO:0007669"/>
    <property type="project" value="UniProtKB-UniRule"/>
</dbReference>
<keyword evidence="3 5" id="KW-0346">Stress response</keyword>
<organism evidence="8 9">
    <name type="scientific">Candidatus Aphodocola excrementigallinarum</name>
    <dbReference type="NCBI Taxonomy" id="2840670"/>
    <lineage>
        <taxon>Bacteria</taxon>
        <taxon>Bacillati</taxon>
        <taxon>Bacillota</taxon>
        <taxon>Bacilli</taxon>
        <taxon>Candidatus Aphodocola</taxon>
    </lineage>
</organism>
<keyword evidence="1 5" id="KW-0678">Repressor</keyword>
<dbReference type="Pfam" id="PF08220">
    <property type="entry name" value="HTH_DeoR"/>
    <property type="match status" value="1"/>
</dbReference>
<dbReference type="SUPFAM" id="SSF46785">
    <property type="entry name" value="Winged helix' DNA-binding domain"/>
    <property type="match status" value="1"/>
</dbReference>
<dbReference type="EMBL" id="DVMT01000048">
    <property type="protein sequence ID" value="HIU40585.1"/>
    <property type="molecule type" value="Genomic_DNA"/>
</dbReference>
<dbReference type="InterPro" id="IPR036390">
    <property type="entry name" value="WH_DNA-bd_sf"/>
</dbReference>
<dbReference type="InterPro" id="IPR023120">
    <property type="entry name" value="WHTH_transcript_rep_HrcA_IDD"/>
</dbReference>
<dbReference type="NCBIfam" id="TIGR00331">
    <property type="entry name" value="hrcA"/>
    <property type="match status" value="1"/>
</dbReference>
<gene>
    <name evidence="5 8" type="primary">hrcA</name>
    <name evidence="8" type="ORF">IAB68_04730</name>
</gene>
<protein>
    <recommendedName>
        <fullName evidence="5">Heat-inducible transcription repressor HrcA</fullName>
    </recommendedName>
</protein>
<name>A0A9D1LIA2_9FIRM</name>
<dbReference type="AlphaFoldDB" id="A0A9D1LIA2"/>
<evidence type="ECO:0000256" key="3">
    <source>
        <dbReference type="ARBA" id="ARBA00023016"/>
    </source>
</evidence>
<comment type="caution">
    <text evidence="8">The sequence shown here is derived from an EMBL/GenBank/DDBJ whole genome shotgun (WGS) entry which is preliminary data.</text>
</comment>
<evidence type="ECO:0000256" key="1">
    <source>
        <dbReference type="ARBA" id="ARBA00022491"/>
    </source>
</evidence>
<dbReference type="Proteomes" id="UP000824074">
    <property type="component" value="Unassembled WGS sequence"/>
</dbReference>
<dbReference type="GO" id="GO:0003677">
    <property type="term" value="F:DNA binding"/>
    <property type="evidence" value="ECO:0007669"/>
    <property type="project" value="InterPro"/>
</dbReference>
<dbReference type="InterPro" id="IPR001034">
    <property type="entry name" value="DeoR_HTH"/>
</dbReference>
<dbReference type="Gene3D" id="3.30.450.40">
    <property type="match status" value="1"/>
</dbReference>
<dbReference type="PIRSF" id="PIRSF005485">
    <property type="entry name" value="HrcA"/>
    <property type="match status" value="1"/>
</dbReference>
<evidence type="ECO:0000259" key="6">
    <source>
        <dbReference type="Pfam" id="PF01628"/>
    </source>
</evidence>
<evidence type="ECO:0000259" key="7">
    <source>
        <dbReference type="Pfam" id="PF08220"/>
    </source>
</evidence>